<dbReference type="AlphaFoldDB" id="A0A8X7N764"/>
<name>A0A8X7N764_9BASI</name>
<sequence>MIKQSLVVEAKTSAKAVAKQLKHGEAYDASRSAVYKEKAAIFNEPYGDKAKSFGPRTSAYIHGGAHYGSLRHSLRAQIERR</sequence>
<accession>A0A8X7N764</accession>
<gene>
    <name evidence="1" type="ORF">A4X09_0g3862</name>
</gene>
<dbReference type="EMBL" id="LWDG02000149">
    <property type="protein sequence ID" value="KAE8268477.1"/>
    <property type="molecule type" value="Genomic_DNA"/>
</dbReference>
<organism evidence="1 2">
    <name type="scientific">Tilletia walkeri</name>
    <dbReference type="NCBI Taxonomy" id="117179"/>
    <lineage>
        <taxon>Eukaryota</taxon>
        <taxon>Fungi</taxon>
        <taxon>Dikarya</taxon>
        <taxon>Basidiomycota</taxon>
        <taxon>Ustilaginomycotina</taxon>
        <taxon>Exobasidiomycetes</taxon>
        <taxon>Tilletiales</taxon>
        <taxon>Tilletiaceae</taxon>
        <taxon>Tilletia</taxon>
    </lineage>
</organism>
<dbReference type="Proteomes" id="UP000078113">
    <property type="component" value="Unassembled WGS sequence"/>
</dbReference>
<protein>
    <submittedName>
        <fullName evidence="1">Uncharacterized protein</fullName>
    </submittedName>
</protein>
<reference evidence="1" key="1">
    <citation type="submission" date="2016-04" db="EMBL/GenBank/DDBJ databases">
        <authorList>
            <person name="Nguyen H.D."/>
            <person name="Samba Siva P."/>
            <person name="Cullis J."/>
            <person name="Levesque C.A."/>
            <person name="Hambleton S."/>
        </authorList>
    </citation>
    <scope>NUCLEOTIDE SEQUENCE</scope>
    <source>
        <strain evidence="1">DAOMC 236422</strain>
    </source>
</reference>
<evidence type="ECO:0000313" key="2">
    <source>
        <dbReference type="Proteomes" id="UP000078113"/>
    </source>
</evidence>
<evidence type="ECO:0000313" key="1">
    <source>
        <dbReference type="EMBL" id="KAE8268477.1"/>
    </source>
</evidence>
<proteinExistence type="predicted"/>
<comment type="caution">
    <text evidence="1">The sequence shown here is derived from an EMBL/GenBank/DDBJ whole genome shotgun (WGS) entry which is preliminary data.</text>
</comment>
<keyword evidence="2" id="KW-1185">Reference proteome</keyword>
<reference evidence="1" key="2">
    <citation type="journal article" date="2019" name="IMA Fungus">
        <title>Genome sequencing and comparison of five Tilletia species to identify candidate genes for the detection of regulated species infecting wheat.</title>
        <authorList>
            <person name="Nguyen H.D.T."/>
            <person name="Sultana T."/>
            <person name="Kesanakurti P."/>
            <person name="Hambleton S."/>
        </authorList>
    </citation>
    <scope>NUCLEOTIDE SEQUENCE</scope>
    <source>
        <strain evidence="1">DAOMC 236422</strain>
    </source>
</reference>